<dbReference type="PANTHER" id="PTHR43794">
    <property type="entry name" value="AMINOHYDROLASE SSNA-RELATED"/>
    <property type="match status" value="1"/>
</dbReference>
<dbReference type="Gene3D" id="3.20.20.140">
    <property type="entry name" value="Metal-dependent hydrolases"/>
    <property type="match status" value="1"/>
</dbReference>
<dbReference type="InterPro" id="IPR011059">
    <property type="entry name" value="Metal-dep_hydrolase_composite"/>
</dbReference>
<organism evidence="3 4">
    <name type="scientific">Propionibacterium cyclohexanicum</name>
    <dbReference type="NCBI Taxonomy" id="64702"/>
    <lineage>
        <taxon>Bacteria</taxon>
        <taxon>Bacillati</taxon>
        <taxon>Actinomycetota</taxon>
        <taxon>Actinomycetes</taxon>
        <taxon>Propionibacteriales</taxon>
        <taxon>Propionibacteriaceae</taxon>
        <taxon>Propionibacterium</taxon>
    </lineage>
</organism>
<dbReference type="GO" id="GO:0016810">
    <property type="term" value="F:hydrolase activity, acting on carbon-nitrogen (but not peptide) bonds"/>
    <property type="evidence" value="ECO:0007669"/>
    <property type="project" value="InterPro"/>
</dbReference>
<dbReference type="Gene3D" id="2.30.40.10">
    <property type="entry name" value="Urease, subunit C, domain 1"/>
    <property type="match status" value="1"/>
</dbReference>
<name>A0A1H9SQ38_9ACTN</name>
<dbReference type="RefSeq" id="WP_091969803.1">
    <property type="nucleotide sequence ID" value="NZ_FOGZ01000014.1"/>
</dbReference>
<dbReference type="InterPro" id="IPR050287">
    <property type="entry name" value="MTA/SAH_deaminase"/>
</dbReference>
<dbReference type="PANTHER" id="PTHR43794:SF11">
    <property type="entry name" value="AMIDOHYDROLASE-RELATED DOMAIN-CONTAINING PROTEIN"/>
    <property type="match status" value="1"/>
</dbReference>
<dbReference type="OrthoDB" id="3204583at2"/>
<evidence type="ECO:0000313" key="4">
    <source>
        <dbReference type="Proteomes" id="UP000198815"/>
    </source>
</evidence>
<accession>A0A1H9SQ38</accession>
<dbReference type="STRING" id="64702.SAMN05443377_11445"/>
<dbReference type="InterPro" id="IPR006680">
    <property type="entry name" value="Amidohydro-rel"/>
</dbReference>
<dbReference type="EMBL" id="FOGZ01000014">
    <property type="protein sequence ID" value="SER86449.1"/>
    <property type="molecule type" value="Genomic_DNA"/>
</dbReference>
<evidence type="ECO:0000259" key="2">
    <source>
        <dbReference type="Pfam" id="PF01979"/>
    </source>
</evidence>
<gene>
    <name evidence="3" type="ORF">SAMN05443377_11445</name>
</gene>
<proteinExistence type="predicted"/>
<dbReference type="NCBIfam" id="NF006681">
    <property type="entry name" value="PRK09229.1-2"/>
    <property type="match status" value="1"/>
</dbReference>
<evidence type="ECO:0000256" key="1">
    <source>
        <dbReference type="ARBA" id="ARBA00022801"/>
    </source>
</evidence>
<sequence length="440" mass="46903">MTMSYWLENAWLSSGPASRVRVVTEGERISSLSVGAQPQAADKVIRGLVMPGFANTHSHIFHRALRGVGGTGSSFWAWREMMYRVANRLTPELYYEFALAGYQEMLRGGYTSVGEFHYLHHQPDGSPYADPNAMGKAVVAAAEAAGIRLTLLDTAYFSSGFGAPPISGQRRFCDSSAQGWAERVSLLTDTSMMRVGSAIHSVRAVSPEQAEIVTSWAVENRAPLHVHLSEQVAENEKCADVWGVTPTQLLARSGVWSPLSTAVHATHLTESDIAILAEAGARVALCPSTEADLADGLPPLRSFVRAGVPLAVGSDQNVSSDALGEIQAVDALVRLLSQRREGLGAAGLISDLSQVGQESLGWPDAGQIAVGRLADWVVIALDSPRLAGCALSEIPRAATAADIVEVIVAARTVARPDTDSGRELAVRLCQLCSKVRAEKP</sequence>
<evidence type="ECO:0000313" key="3">
    <source>
        <dbReference type="EMBL" id="SER86449.1"/>
    </source>
</evidence>
<feature type="domain" description="Amidohydrolase-related" evidence="2">
    <location>
        <begin position="48"/>
        <end position="412"/>
    </location>
</feature>
<dbReference type="Proteomes" id="UP000198815">
    <property type="component" value="Unassembled WGS sequence"/>
</dbReference>
<dbReference type="AlphaFoldDB" id="A0A1H9SQ38"/>
<protein>
    <submittedName>
        <fullName evidence="3">Formiminoglutamate deiminase</fullName>
    </submittedName>
</protein>
<keyword evidence="1" id="KW-0378">Hydrolase</keyword>
<keyword evidence="4" id="KW-1185">Reference proteome</keyword>
<dbReference type="SUPFAM" id="SSF51338">
    <property type="entry name" value="Composite domain of metallo-dependent hydrolases"/>
    <property type="match status" value="1"/>
</dbReference>
<dbReference type="SUPFAM" id="SSF51556">
    <property type="entry name" value="Metallo-dependent hydrolases"/>
    <property type="match status" value="1"/>
</dbReference>
<reference evidence="3 4" key="1">
    <citation type="submission" date="2016-10" db="EMBL/GenBank/DDBJ databases">
        <authorList>
            <person name="de Groot N.N."/>
        </authorList>
    </citation>
    <scope>NUCLEOTIDE SEQUENCE [LARGE SCALE GENOMIC DNA]</scope>
    <source>
        <strain evidence="3 4">DSM 16859</strain>
    </source>
</reference>
<dbReference type="Pfam" id="PF01979">
    <property type="entry name" value="Amidohydro_1"/>
    <property type="match status" value="1"/>
</dbReference>
<dbReference type="InterPro" id="IPR032466">
    <property type="entry name" value="Metal_Hydrolase"/>
</dbReference>